<dbReference type="InterPro" id="IPR006311">
    <property type="entry name" value="TAT_signal"/>
</dbReference>
<evidence type="ECO:0000313" key="4">
    <source>
        <dbReference type="EMBL" id="GAA0465841.1"/>
    </source>
</evidence>
<comment type="caution">
    <text evidence="4">The sequence shown here is derived from an EMBL/GenBank/DDBJ whole genome shotgun (WGS) entry which is preliminary data.</text>
</comment>
<comment type="similarity">
    <text evidence="1">Belongs to the bacterial solute-binding protein 1 family.</text>
</comment>
<evidence type="ECO:0000313" key="5">
    <source>
        <dbReference type="Proteomes" id="UP001500909"/>
    </source>
</evidence>
<dbReference type="Gene3D" id="3.40.190.10">
    <property type="entry name" value="Periplasmic binding protein-like II"/>
    <property type="match status" value="2"/>
</dbReference>
<dbReference type="EMBL" id="BAAABY010000023">
    <property type="protein sequence ID" value="GAA0465841.1"/>
    <property type="molecule type" value="Genomic_DNA"/>
</dbReference>
<evidence type="ECO:0000256" key="1">
    <source>
        <dbReference type="ARBA" id="ARBA00008520"/>
    </source>
</evidence>
<protein>
    <submittedName>
        <fullName evidence="4">ABC transporter substrate-binding protein</fullName>
    </submittedName>
</protein>
<evidence type="ECO:0000256" key="3">
    <source>
        <dbReference type="ARBA" id="ARBA00022729"/>
    </source>
</evidence>
<dbReference type="Proteomes" id="UP001500909">
    <property type="component" value="Unassembled WGS sequence"/>
</dbReference>
<keyword evidence="3" id="KW-0732">Signal</keyword>
<accession>A0ABN1A2B2</accession>
<organism evidence="4 5">
    <name type="scientific">Streptomyces olivaceiscleroticus</name>
    <dbReference type="NCBI Taxonomy" id="68245"/>
    <lineage>
        <taxon>Bacteria</taxon>
        <taxon>Bacillati</taxon>
        <taxon>Actinomycetota</taxon>
        <taxon>Actinomycetes</taxon>
        <taxon>Kitasatosporales</taxon>
        <taxon>Streptomycetaceae</taxon>
        <taxon>Streptomyces</taxon>
    </lineage>
</organism>
<dbReference type="PROSITE" id="PS51318">
    <property type="entry name" value="TAT"/>
    <property type="match status" value="1"/>
</dbReference>
<evidence type="ECO:0000256" key="2">
    <source>
        <dbReference type="ARBA" id="ARBA00022448"/>
    </source>
</evidence>
<sequence>MPLSRRSLLRTTAGAAVPLAAATGCGRALARGPDLSHVTEVPRGPVTIRWWAGRVAARDGSDLRPVLVSAFRRKYPDVTVRLIAAPPTTDVSRATLTTQVASGSPSPDVYMGDLAWPAQFAHNSLALALDPLLPKGYWQRYPEELVQALTYQRQVYAFPFYLDEAFLYYRKDLLHKHGLRPPGSWEELAATATKVQRAGDADFGFVWQGTVYEGLTANVAELVADAGGSILSPDARKVTFDGPAGERALSYLRDLITRGVTPSSVTTFVEQDSLDAFTSGRSVFLRNWLYAWGVADNPASSQVAGKIGVIRRPGFEDGTGGRSCLGGWCNYLNPHSPNLGAALAFARFLAEEEGQSILARKAAVLPPLLSQLHGKAVARSANPAFALARDVRLVARPTRTPEYPMVSKAVFTPVNEVLSGGMSVRQALTRARGDLQAALRGEAL</sequence>
<dbReference type="PANTHER" id="PTHR43649:SF34">
    <property type="entry name" value="ABC TRANSPORTER PERIPLASMIC-BINDING PROTEIN YCJN-RELATED"/>
    <property type="match status" value="1"/>
</dbReference>
<dbReference type="SUPFAM" id="SSF53850">
    <property type="entry name" value="Periplasmic binding protein-like II"/>
    <property type="match status" value="1"/>
</dbReference>
<dbReference type="InterPro" id="IPR006059">
    <property type="entry name" value="SBP"/>
</dbReference>
<proteinExistence type="inferred from homology"/>
<reference evidence="4 5" key="1">
    <citation type="journal article" date="2019" name="Int. J. Syst. Evol. Microbiol.">
        <title>The Global Catalogue of Microorganisms (GCM) 10K type strain sequencing project: providing services to taxonomists for standard genome sequencing and annotation.</title>
        <authorList>
            <consortium name="The Broad Institute Genomics Platform"/>
            <consortium name="The Broad Institute Genome Sequencing Center for Infectious Disease"/>
            <person name="Wu L."/>
            <person name="Ma J."/>
        </authorList>
    </citation>
    <scope>NUCLEOTIDE SEQUENCE [LARGE SCALE GENOMIC DNA]</scope>
    <source>
        <strain evidence="4 5">JCM 4805</strain>
    </source>
</reference>
<keyword evidence="5" id="KW-1185">Reference proteome</keyword>
<keyword evidence="2" id="KW-0813">Transport</keyword>
<gene>
    <name evidence="4" type="ORF">GCM10010361_32410</name>
</gene>
<dbReference type="Pfam" id="PF01547">
    <property type="entry name" value="SBP_bac_1"/>
    <property type="match status" value="1"/>
</dbReference>
<dbReference type="PANTHER" id="PTHR43649">
    <property type="entry name" value="ARABINOSE-BINDING PROTEIN-RELATED"/>
    <property type="match status" value="1"/>
</dbReference>
<dbReference type="PROSITE" id="PS51257">
    <property type="entry name" value="PROKAR_LIPOPROTEIN"/>
    <property type="match status" value="1"/>
</dbReference>
<name>A0ABN1A2B2_9ACTN</name>
<dbReference type="InterPro" id="IPR050490">
    <property type="entry name" value="Bact_solute-bd_prot1"/>
</dbReference>